<evidence type="ECO:0000256" key="13">
    <source>
        <dbReference type="ARBA" id="ARBA00023180"/>
    </source>
</evidence>
<dbReference type="Pfam" id="PF13895">
    <property type="entry name" value="Ig_2"/>
    <property type="match status" value="1"/>
</dbReference>
<dbReference type="PANTHER" id="PTHR11890">
    <property type="entry name" value="INTERLEUKIN-1 RECEPTOR FAMILY MEMBER"/>
    <property type="match status" value="1"/>
</dbReference>
<evidence type="ECO:0000256" key="4">
    <source>
        <dbReference type="ARBA" id="ARBA00022525"/>
    </source>
</evidence>
<organism evidence="21 22">
    <name type="scientific">Anas platyrhynchos</name>
    <name type="common">Mallard</name>
    <name type="synonym">Anas boschas</name>
    <dbReference type="NCBI Taxonomy" id="8839"/>
    <lineage>
        <taxon>Eukaryota</taxon>
        <taxon>Metazoa</taxon>
        <taxon>Chordata</taxon>
        <taxon>Craniata</taxon>
        <taxon>Vertebrata</taxon>
        <taxon>Euteleostomi</taxon>
        <taxon>Archelosauria</taxon>
        <taxon>Archosauria</taxon>
        <taxon>Dinosauria</taxon>
        <taxon>Saurischia</taxon>
        <taxon>Theropoda</taxon>
        <taxon>Coelurosauria</taxon>
        <taxon>Aves</taxon>
        <taxon>Neognathae</taxon>
        <taxon>Galloanserae</taxon>
        <taxon>Anseriformes</taxon>
        <taxon>Anatidae</taxon>
        <taxon>Anatinae</taxon>
        <taxon>Anas</taxon>
    </lineage>
</organism>
<evidence type="ECO:0000256" key="5">
    <source>
        <dbReference type="ARBA" id="ARBA00022692"/>
    </source>
</evidence>
<evidence type="ECO:0000256" key="15">
    <source>
        <dbReference type="ARBA" id="ARBA00057112"/>
    </source>
</evidence>
<dbReference type="GO" id="GO:0005576">
    <property type="term" value="C:extracellular region"/>
    <property type="evidence" value="ECO:0007669"/>
    <property type="project" value="UniProtKB-SubCell"/>
</dbReference>
<keyword evidence="10" id="KW-1064">Adaptive immunity</keyword>
<name>A0A8B9R2J1_ANAPL</name>
<comment type="subcellular location">
    <subcellularLocation>
        <location evidence="1">Cell membrane</location>
        <topology evidence="1">Single-pass type I membrane protein</topology>
    </subcellularLocation>
    <subcellularLocation>
        <location evidence="2">Secreted</location>
    </subcellularLocation>
</comment>
<keyword evidence="11" id="KW-0472">Membrane</keyword>
<evidence type="ECO:0000256" key="8">
    <source>
        <dbReference type="ARBA" id="ARBA00022859"/>
    </source>
</evidence>
<dbReference type="AlphaFoldDB" id="A0A8B9R2J1"/>
<feature type="domain" description="Ig-like" evidence="20">
    <location>
        <begin position="299"/>
        <end position="364"/>
    </location>
</feature>
<keyword evidence="6" id="KW-0732">Signal</keyword>
<dbReference type="PROSITE" id="PS50835">
    <property type="entry name" value="IG_LIKE"/>
    <property type="match status" value="2"/>
</dbReference>
<dbReference type="InterPro" id="IPR013783">
    <property type="entry name" value="Ig-like_fold"/>
</dbReference>
<feature type="domain" description="Ig-like" evidence="20">
    <location>
        <begin position="126"/>
        <end position="215"/>
    </location>
</feature>
<dbReference type="SMART" id="SM00409">
    <property type="entry name" value="IG"/>
    <property type="match status" value="3"/>
</dbReference>
<dbReference type="GO" id="GO:0005886">
    <property type="term" value="C:plasma membrane"/>
    <property type="evidence" value="ECO:0007669"/>
    <property type="project" value="UniProtKB-SubCell"/>
</dbReference>
<dbReference type="InterPro" id="IPR007110">
    <property type="entry name" value="Ig-like_dom"/>
</dbReference>
<comment type="subunit">
    <text evidence="18">Interacts with MHC class II (MHC-II); selectively recognizes stable complexes of peptide and MHC-II. Interacts with FGL1 (via the Fibrinogen C-terminal domain).</text>
</comment>
<dbReference type="GO" id="GO:0004888">
    <property type="term" value="F:transmembrane signaling receptor activity"/>
    <property type="evidence" value="ECO:0007669"/>
    <property type="project" value="TreeGrafter"/>
</dbReference>
<keyword evidence="12" id="KW-1015">Disulfide bond</keyword>
<evidence type="ECO:0000256" key="18">
    <source>
        <dbReference type="ARBA" id="ARBA00065545"/>
    </source>
</evidence>
<evidence type="ECO:0000313" key="21">
    <source>
        <dbReference type="Ensembl" id="ENSAPLP00020004337.1"/>
    </source>
</evidence>
<evidence type="ECO:0000256" key="9">
    <source>
        <dbReference type="ARBA" id="ARBA00022989"/>
    </source>
</evidence>
<reference evidence="21" key="2">
    <citation type="submission" date="2025-08" db="UniProtKB">
        <authorList>
            <consortium name="Ensembl"/>
        </authorList>
    </citation>
    <scope>IDENTIFICATION</scope>
</reference>
<comment type="similarity">
    <text evidence="17">Belongs to the LAG3 family.</text>
</comment>
<dbReference type="Gene3D" id="2.60.40.10">
    <property type="entry name" value="Immunoglobulins"/>
    <property type="match status" value="3"/>
</dbReference>
<evidence type="ECO:0000256" key="6">
    <source>
        <dbReference type="ARBA" id="ARBA00022729"/>
    </source>
</evidence>
<dbReference type="InterPro" id="IPR015621">
    <property type="entry name" value="IL-1_rcpt_fam"/>
</dbReference>
<evidence type="ECO:0000256" key="19">
    <source>
        <dbReference type="ARBA" id="ARBA00067553"/>
    </source>
</evidence>
<keyword evidence="7" id="KW-0677">Repeat</keyword>
<dbReference type="GO" id="GO:0002250">
    <property type="term" value="P:adaptive immune response"/>
    <property type="evidence" value="ECO:0007669"/>
    <property type="project" value="UniProtKB-KW"/>
</dbReference>
<keyword evidence="4" id="KW-0964">Secreted</keyword>
<evidence type="ECO:0000256" key="1">
    <source>
        <dbReference type="ARBA" id="ARBA00004251"/>
    </source>
</evidence>
<dbReference type="SUPFAM" id="SSF48726">
    <property type="entry name" value="Immunoglobulin"/>
    <property type="match status" value="3"/>
</dbReference>
<evidence type="ECO:0000256" key="12">
    <source>
        <dbReference type="ARBA" id="ARBA00023157"/>
    </source>
</evidence>
<evidence type="ECO:0000313" key="22">
    <source>
        <dbReference type="Proteomes" id="UP000694400"/>
    </source>
</evidence>
<evidence type="ECO:0000256" key="7">
    <source>
        <dbReference type="ARBA" id="ARBA00022737"/>
    </source>
</evidence>
<dbReference type="GO" id="GO:0042289">
    <property type="term" value="F:MHC class II protein binding"/>
    <property type="evidence" value="ECO:0007669"/>
    <property type="project" value="TreeGrafter"/>
</dbReference>
<evidence type="ECO:0000256" key="17">
    <source>
        <dbReference type="ARBA" id="ARBA00061264"/>
    </source>
</evidence>
<accession>A0A8B9R2J1</accession>
<keyword evidence="5" id="KW-0812">Transmembrane</keyword>
<evidence type="ECO:0000256" key="14">
    <source>
        <dbReference type="ARBA" id="ARBA00023319"/>
    </source>
</evidence>
<evidence type="ECO:0000256" key="2">
    <source>
        <dbReference type="ARBA" id="ARBA00004613"/>
    </source>
</evidence>
<evidence type="ECO:0000259" key="20">
    <source>
        <dbReference type="PROSITE" id="PS50835"/>
    </source>
</evidence>
<evidence type="ECO:0000256" key="16">
    <source>
        <dbReference type="ARBA" id="ARBA00059221"/>
    </source>
</evidence>
<reference evidence="21" key="3">
    <citation type="submission" date="2025-09" db="UniProtKB">
        <authorList>
            <consortium name="Ensembl"/>
        </authorList>
    </citation>
    <scope>IDENTIFICATION</scope>
</reference>
<proteinExistence type="inferred from homology"/>
<keyword evidence="13" id="KW-0325">Glycoprotein</keyword>
<dbReference type="FunFam" id="2.60.40.10:FF:002440">
    <property type="entry name" value="Lymphocyte activation gene 3 protein"/>
    <property type="match status" value="1"/>
</dbReference>
<sequence length="464" mass="50196">MSPPAPCLPPFAQTSCLVTAGSILPGAAAGEQKVWAREGSSAVLPCYLSPRKQGRIWKQPSDWTSVTHQEPHVVLEVEYTGLRKTALPMRPRVSVQDSALRSGNFSLRIDPVRSGDAGLYEAQVSPAVCSWLWREGQITLSPPGPVVEGEPLLMSCNSSHRARLVETCWFHNGRPVPTTKDFYSLHGALSILQPSVSDSGSWHCQLRYSDNVVVSATHDLQILGKLSLNVATPASPGCFLWCGHWPTPAASACQLSSCPRFIGGALSNHRWKEHFSIVLFLTQVSMAQPTLWFMLQCGPAFTPSIPGPISEGSHLLLTCGVTHLQGHERFQWKLLSSDHRSQTGRTLDIPQVSQKDVGIWECSVYGPEGRLGAVEYGLQITGTISCTSVTNPFFSPCSTALSFLLSVSPHPSPLRLLISHLSVILSHLSVPPAAPSSSLHPFPVCLSLCSPSLAPVKNQPFPPS</sequence>
<evidence type="ECO:0000256" key="3">
    <source>
        <dbReference type="ARBA" id="ARBA00022475"/>
    </source>
</evidence>
<comment type="function">
    <text evidence="16">Lymphocyte activation gene 3 protein: Inhibitory receptor on antigen activated T-cells. Delivers inhibitory signals upon binding to ligands, such as FGL1. FGL1 constitutes a major ligand of LAG3 and is responsible for LAG3 T-cell inhibitory function. Following TCR engagement, LAG3 associates with CD3-TCR in the immunological synapse and directly inhibits T-cell activation. May inhibit antigen-specific T-cell activation in synergy with PDCD1/PD-1, possibly by acting as a coreceptor for PDCD1/PD-1. Negatively regulates the proliferation, activation, effector function and homeostasis of both CD8(+) and CD4(+) T-cells. Also mediates immune tolerance: constitutively expressed on a subset of regulatory T-cells (Tregs) and contributes to their suppressive function. Also acts as a negative regulator of plasmacytoid dendritic cell (pDCs) activation. Binds MHC class II (MHC-II); the precise role of MHC-II-binding is however unclear.</text>
</comment>
<dbReference type="Pfam" id="PF07686">
    <property type="entry name" value="V-set"/>
    <property type="match status" value="1"/>
</dbReference>
<dbReference type="Proteomes" id="UP000694400">
    <property type="component" value="Chromosome 1"/>
</dbReference>
<dbReference type="InterPro" id="IPR036179">
    <property type="entry name" value="Ig-like_dom_sf"/>
</dbReference>
<dbReference type="InterPro" id="IPR013106">
    <property type="entry name" value="Ig_V-set"/>
</dbReference>
<comment type="function">
    <text evidence="15">May function as a ligand for MHC class II (MHC-II) on antigen-presenting cells (APC), promoting APC activation/maturation and driving Th1 immune response.</text>
</comment>
<dbReference type="PANTHER" id="PTHR11890:SF18">
    <property type="entry name" value="LYMPHOCYTE ACTIVATION GENE 3 PROTEIN"/>
    <property type="match status" value="1"/>
</dbReference>
<keyword evidence="3" id="KW-1003">Cell membrane</keyword>
<keyword evidence="8" id="KW-0391">Immunity</keyword>
<reference evidence="21" key="1">
    <citation type="submission" date="2019-08" db="EMBL/GenBank/DDBJ databases">
        <title>Three high-quality genomes provides insights into domestication of ducks.</title>
        <authorList>
            <person name="Hou Z.C."/>
            <person name="Zhu F."/>
            <person name="Yin Z.T."/>
            <person name="Zhang F."/>
        </authorList>
    </citation>
    <scope>NUCLEOTIDE SEQUENCE [LARGE SCALE GENOMIC DNA]</scope>
</reference>
<dbReference type="InterPro" id="IPR003599">
    <property type="entry name" value="Ig_sub"/>
</dbReference>
<evidence type="ECO:0000256" key="11">
    <source>
        <dbReference type="ARBA" id="ARBA00023136"/>
    </source>
</evidence>
<evidence type="ECO:0000256" key="10">
    <source>
        <dbReference type="ARBA" id="ARBA00023130"/>
    </source>
</evidence>
<protein>
    <recommendedName>
        <fullName evidence="19">Lymphocyte activation gene 3 protein</fullName>
    </recommendedName>
</protein>
<dbReference type="Ensembl" id="ENSAPLT00020004673.1">
    <property type="protein sequence ID" value="ENSAPLP00020004337.1"/>
    <property type="gene ID" value="ENSAPLG00020003198.1"/>
</dbReference>
<keyword evidence="9" id="KW-1133">Transmembrane helix</keyword>
<keyword evidence="14" id="KW-0393">Immunoglobulin domain</keyword>